<name>A0A6J5M208_9CAUD</name>
<sequence length="68" mass="7126">MKLPWVLKYGFRQLLGSFKGSALIAWLEGPAGAAINAVSGDQVQQLLDSADRAVVSEASKLASKVGLP</sequence>
<gene>
    <name evidence="1" type="ORF">UFOVP349_52</name>
</gene>
<evidence type="ECO:0000313" key="1">
    <source>
        <dbReference type="EMBL" id="CAB4139563.1"/>
    </source>
</evidence>
<protein>
    <submittedName>
        <fullName evidence="1">Uncharacterized protein</fullName>
    </submittedName>
</protein>
<accession>A0A6J5M208</accession>
<proteinExistence type="predicted"/>
<dbReference type="EMBL" id="LR796357">
    <property type="protein sequence ID" value="CAB4139563.1"/>
    <property type="molecule type" value="Genomic_DNA"/>
</dbReference>
<organism evidence="1">
    <name type="scientific">uncultured Caudovirales phage</name>
    <dbReference type="NCBI Taxonomy" id="2100421"/>
    <lineage>
        <taxon>Viruses</taxon>
        <taxon>Duplodnaviria</taxon>
        <taxon>Heunggongvirae</taxon>
        <taxon>Uroviricota</taxon>
        <taxon>Caudoviricetes</taxon>
        <taxon>Peduoviridae</taxon>
        <taxon>Maltschvirus</taxon>
        <taxon>Maltschvirus maltsch</taxon>
    </lineage>
</organism>
<reference evidence="1" key="1">
    <citation type="submission" date="2020-04" db="EMBL/GenBank/DDBJ databases">
        <authorList>
            <person name="Chiriac C."/>
            <person name="Salcher M."/>
            <person name="Ghai R."/>
            <person name="Kavagutti S V."/>
        </authorList>
    </citation>
    <scope>NUCLEOTIDE SEQUENCE</scope>
</reference>